<dbReference type="Pfam" id="PF11575">
    <property type="entry name" value="FhuF_C"/>
    <property type="match status" value="1"/>
</dbReference>
<feature type="domain" description="Ferric siderophore reductase C-terminal" evidence="1">
    <location>
        <begin position="227"/>
        <end position="246"/>
    </location>
</feature>
<organism evidence="2 3">
    <name type="scientific">Paenibacillus pinisoli</name>
    <dbReference type="NCBI Taxonomy" id="1276110"/>
    <lineage>
        <taxon>Bacteria</taxon>
        <taxon>Bacillati</taxon>
        <taxon>Bacillota</taxon>
        <taxon>Bacilli</taxon>
        <taxon>Bacillales</taxon>
        <taxon>Paenibacillaceae</taxon>
        <taxon>Paenibacillus</taxon>
    </lineage>
</organism>
<evidence type="ECO:0000313" key="3">
    <source>
        <dbReference type="Proteomes" id="UP000267798"/>
    </source>
</evidence>
<sequence>MSQELDFSVIKDFYHISPEGADEPYYELPASGLTNAATAQEALGQMGRLWKAVGMELPTSFTGITLFNLTVMNVFFSASHNVFLRLPLDRMTFQLEQHHDHAHYGFKLLALEPVSLPSDEMERTGILVREWTALFQETIIPAVNGVAAAGGLKPDLIWNQFGGGMHGVIAYVRQAFDIPGLADRMDAEFAVLEGLPADVFQRRRNPFLHKPRYIDNPWDPDHPQMLRSSCCMYDRRENGSKCYNCPQMLPQERDERRKQVLEELAHAHS</sequence>
<dbReference type="GO" id="GO:0051537">
    <property type="term" value="F:2 iron, 2 sulfur cluster binding"/>
    <property type="evidence" value="ECO:0007669"/>
    <property type="project" value="InterPro"/>
</dbReference>
<dbReference type="EMBL" id="QXQB01000005">
    <property type="protein sequence ID" value="RJX37689.1"/>
    <property type="molecule type" value="Genomic_DNA"/>
</dbReference>
<dbReference type="Proteomes" id="UP000267798">
    <property type="component" value="Unassembled WGS sequence"/>
</dbReference>
<evidence type="ECO:0000313" key="2">
    <source>
        <dbReference type="EMBL" id="RJX37689.1"/>
    </source>
</evidence>
<dbReference type="AlphaFoldDB" id="A0A3A6PHM7"/>
<dbReference type="OrthoDB" id="2819999at2"/>
<accession>A0A3A6PHM7</accession>
<protein>
    <submittedName>
        <fullName evidence="2">(2Fe-2S)-binding protein</fullName>
    </submittedName>
</protein>
<proteinExistence type="predicted"/>
<reference evidence="2 3" key="1">
    <citation type="submission" date="2018-09" db="EMBL/GenBank/DDBJ databases">
        <title>Paenibacillus aracenensis nov. sp. isolated from a cave in southern Spain.</title>
        <authorList>
            <person name="Jurado V."/>
            <person name="Gutierrez-Patricio S."/>
            <person name="Gonzalez-Pimentel J.L."/>
            <person name="Miller A.Z."/>
            <person name="Laiz L."/>
            <person name="Saiz-Jimenez C."/>
        </authorList>
    </citation>
    <scope>NUCLEOTIDE SEQUENCE [LARGE SCALE GENOMIC DNA]</scope>
    <source>
        <strain evidence="2 3">JCM 19203</strain>
    </source>
</reference>
<dbReference type="InterPro" id="IPR024726">
    <property type="entry name" value="FhuF_C"/>
</dbReference>
<gene>
    <name evidence="2" type="ORF">D3P09_22235</name>
</gene>
<comment type="caution">
    <text evidence="2">The sequence shown here is derived from an EMBL/GenBank/DDBJ whole genome shotgun (WGS) entry which is preliminary data.</text>
</comment>
<dbReference type="RefSeq" id="WP_120113613.1">
    <property type="nucleotide sequence ID" value="NZ_QXQB01000005.1"/>
</dbReference>
<evidence type="ECO:0000259" key="1">
    <source>
        <dbReference type="Pfam" id="PF11575"/>
    </source>
</evidence>
<keyword evidence="3" id="KW-1185">Reference proteome</keyword>
<name>A0A3A6PHM7_9BACL</name>